<accession>A0A4R1HA84</accession>
<evidence type="ECO:0000256" key="4">
    <source>
        <dbReference type="ARBA" id="ARBA00012961"/>
    </source>
</evidence>
<dbReference type="InterPro" id="IPR008145">
    <property type="entry name" value="GK/Ca_channel_bsu"/>
</dbReference>
<proteinExistence type="inferred from homology"/>
<evidence type="ECO:0000256" key="8">
    <source>
        <dbReference type="ARBA" id="ARBA00022741"/>
    </source>
</evidence>
<dbReference type="CDD" id="cd00071">
    <property type="entry name" value="GMPK"/>
    <property type="match status" value="1"/>
</dbReference>
<dbReference type="Gene3D" id="3.40.50.300">
    <property type="entry name" value="P-loop containing nucleotide triphosphate hydrolases"/>
    <property type="match status" value="1"/>
</dbReference>
<dbReference type="HAMAP" id="MF_00328">
    <property type="entry name" value="Guanylate_kinase"/>
    <property type="match status" value="1"/>
</dbReference>
<feature type="binding site" evidence="13">
    <location>
        <begin position="11"/>
        <end position="18"/>
    </location>
    <ligand>
        <name>ATP</name>
        <dbReference type="ChEBI" id="CHEBI:30616"/>
    </ligand>
</feature>
<dbReference type="GO" id="GO:0005829">
    <property type="term" value="C:cytosol"/>
    <property type="evidence" value="ECO:0007669"/>
    <property type="project" value="TreeGrafter"/>
</dbReference>
<dbReference type="GO" id="GO:0005524">
    <property type="term" value="F:ATP binding"/>
    <property type="evidence" value="ECO:0007669"/>
    <property type="project" value="UniProtKB-UniRule"/>
</dbReference>
<dbReference type="PROSITE" id="PS00856">
    <property type="entry name" value="GUANYLATE_KINASE_1"/>
    <property type="match status" value="1"/>
</dbReference>
<sequence>MSQGTLYIISAPSGAGKTSLVKALLQRLPDVVVSVSNTTRAPRPGEQDGVDYHFTDKSEFERLVENGEFLEYAQVFDNYYGTRRATVQKELEAGRDVILEIDWQGARQVASAAPEAVKVFILPPSSAALRERLSARGQDSEEIIERRMRDAISEMSHYDEYHYLIFNDDFDIAVDELQAIFISRRLRLEVQRERHAGVLAGLLESGG</sequence>
<dbReference type="PROSITE" id="PS50052">
    <property type="entry name" value="GUANYLATE_KINASE_2"/>
    <property type="match status" value="1"/>
</dbReference>
<keyword evidence="10 13" id="KW-0067">ATP-binding</keyword>
<dbReference type="EMBL" id="SMFX01000001">
    <property type="protein sequence ID" value="TCK17040.1"/>
    <property type="molecule type" value="Genomic_DNA"/>
</dbReference>
<dbReference type="InterPro" id="IPR008144">
    <property type="entry name" value="Guanylate_kin-like_dom"/>
</dbReference>
<gene>
    <name evidence="13" type="primary">gmk</name>
    <name evidence="15" type="ORF">DFR30_0260</name>
</gene>
<dbReference type="InterPro" id="IPR020590">
    <property type="entry name" value="Guanylate_kinase_CS"/>
</dbReference>
<comment type="function">
    <text evidence="1 13">Essential for recycling GMP and indirectly, cGMP.</text>
</comment>
<comment type="catalytic activity">
    <reaction evidence="12 13">
        <text>GMP + ATP = GDP + ADP</text>
        <dbReference type="Rhea" id="RHEA:20780"/>
        <dbReference type="ChEBI" id="CHEBI:30616"/>
        <dbReference type="ChEBI" id="CHEBI:58115"/>
        <dbReference type="ChEBI" id="CHEBI:58189"/>
        <dbReference type="ChEBI" id="CHEBI:456216"/>
        <dbReference type="EC" id="2.7.4.8"/>
    </reaction>
</comment>
<name>A0A4R1HA84_9GAMM</name>
<evidence type="ECO:0000256" key="7">
    <source>
        <dbReference type="ARBA" id="ARBA00022679"/>
    </source>
</evidence>
<evidence type="ECO:0000256" key="3">
    <source>
        <dbReference type="ARBA" id="ARBA00005790"/>
    </source>
</evidence>
<dbReference type="Pfam" id="PF00625">
    <property type="entry name" value="Guanylate_kin"/>
    <property type="match status" value="1"/>
</dbReference>
<dbReference type="OrthoDB" id="9808150at2"/>
<reference evidence="15 16" key="1">
    <citation type="submission" date="2019-03" db="EMBL/GenBank/DDBJ databases">
        <title>Genomic Encyclopedia of Type Strains, Phase IV (KMG-IV): sequencing the most valuable type-strain genomes for metagenomic binning, comparative biology and taxonomic classification.</title>
        <authorList>
            <person name="Goeker M."/>
        </authorList>
    </citation>
    <scope>NUCLEOTIDE SEQUENCE [LARGE SCALE GENOMIC DNA]</scope>
    <source>
        <strain evidence="15 16">DSM 19610</strain>
    </source>
</reference>
<keyword evidence="9 13" id="KW-0418">Kinase</keyword>
<keyword evidence="8 13" id="KW-0547">Nucleotide-binding</keyword>
<dbReference type="Gene3D" id="3.30.63.10">
    <property type="entry name" value="Guanylate Kinase phosphate binding domain"/>
    <property type="match status" value="1"/>
</dbReference>
<dbReference type="AlphaFoldDB" id="A0A4R1HA84"/>
<dbReference type="SUPFAM" id="SSF52540">
    <property type="entry name" value="P-loop containing nucleoside triphosphate hydrolases"/>
    <property type="match status" value="1"/>
</dbReference>
<evidence type="ECO:0000313" key="16">
    <source>
        <dbReference type="Proteomes" id="UP000295707"/>
    </source>
</evidence>
<evidence type="ECO:0000256" key="12">
    <source>
        <dbReference type="ARBA" id="ARBA00048594"/>
    </source>
</evidence>
<evidence type="ECO:0000256" key="6">
    <source>
        <dbReference type="ARBA" id="ARBA00022490"/>
    </source>
</evidence>
<evidence type="ECO:0000256" key="5">
    <source>
        <dbReference type="ARBA" id="ARBA00016296"/>
    </source>
</evidence>
<dbReference type="InterPro" id="IPR017665">
    <property type="entry name" value="Guanylate_kinase"/>
</dbReference>
<keyword evidence="6 13" id="KW-0963">Cytoplasm</keyword>
<dbReference type="PANTHER" id="PTHR23117:SF13">
    <property type="entry name" value="GUANYLATE KINASE"/>
    <property type="match status" value="1"/>
</dbReference>
<evidence type="ECO:0000256" key="1">
    <source>
        <dbReference type="ARBA" id="ARBA00003531"/>
    </source>
</evidence>
<comment type="caution">
    <text evidence="15">The sequence shown here is derived from an EMBL/GenBank/DDBJ whole genome shotgun (WGS) entry which is preliminary data.</text>
</comment>
<evidence type="ECO:0000256" key="11">
    <source>
        <dbReference type="ARBA" id="ARBA00030128"/>
    </source>
</evidence>
<comment type="subcellular location">
    <subcellularLocation>
        <location evidence="2 13">Cytoplasm</location>
    </subcellularLocation>
</comment>
<dbReference type="EC" id="2.7.4.8" evidence="4 13"/>
<keyword evidence="16" id="KW-1185">Reference proteome</keyword>
<organism evidence="15 16">
    <name type="scientific">Thiogranum longum</name>
    <dbReference type="NCBI Taxonomy" id="1537524"/>
    <lineage>
        <taxon>Bacteria</taxon>
        <taxon>Pseudomonadati</taxon>
        <taxon>Pseudomonadota</taxon>
        <taxon>Gammaproteobacteria</taxon>
        <taxon>Chromatiales</taxon>
        <taxon>Ectothiorhodospiraceae</taxon>
        <taxon>Thiogranum</taxon>
    </lineage>
</organism>
<protein>
    <recommendedName>
        <fullName evidence="5 13">Guanylate kinase</fullName>
        <ecNumber evidence="4 13">2.7.4.8</ecNumber>
    </recommendedName>
    <alternativeName>
        <fullName evidence="11 13">GMP kinase</fullName>
    </alternativeName>
</protein>
<evidence type="ECO:0000256" key="9">
    <source>
        <dbReference type="ARBA" id="ARBA00022777"/>
    </source>
</evidence>
<dbReference type="InterPro" id="IPR027417">
    <property type="entry name" value="P-loop_NTPase"/>
</dbReference>
<evidence type="ECO:0000259" key="14">
    <source>
        <dbReference type="PROSITE" id="PS50052"/>
    </source>
</evidence>
<evidence type="ECO:0000256" key="10">
    <source>
        <dbReference type="ARBA" id="ARBA00022840"/>
    </source>
</evidence>
<dbReference type="FunFam" id="3.30.63.10:FF:000005">
    <property type="entry name" value="Guanylate kinase"/>
    <property type="match status" value="1"/>
</dbReference>
<dbReference type="PANTHER" id="PTHR23117">
    <property type="entry name" value="GUANYLATE KINASE-RELATED"/>
    <property type="match status" value="1"/>
</dbReference>
<dbReference type="RefSeq" id="WP_132970952.1">
    <property type="nucleotide sequence ID" value="NZ_SMFX01000001.1"/>
</dbReference>
<dbReference type="GO" id="GO:0004385">
    <property type="term" value="F:GMP kinase activity"/>
    <property type="evidence" value="ECO:0007669"/>
    <property type="project" value="UniProtKB-UniRule"/>
</dbReference>
<dbReference type="Proteomes" id="UP000295707">
    <property type="component" value="Unassembled WGS sequence"/>
</dbReference>
<evidence type="ECO:0000256" key="2">
    <source>
        <dbReference type="ARBA" id="ARBA00004496"/>
    </source>
</evidence>
<feature type="domain" description="Guanylate kinase-like" evidence="14">
    <location>
        <begin position="4"/>
        <end position="182"/>
    </location>
</feature>
<evidence type="ECO:0000256" key="13">
    <source>
        <dbReference type="HAMAP-Rule" id="MF_00328"/>
    </source>
</evidence>
<comment type="similarity">
    <text evidence="3 13">Belongs to the guanylate kinase family.</text>
</comment>
<evidence type="ECO:0000313" key="15">
    <source>
        <dbReference type="EMBL" id="TCK17040.1"/>
    </source>
</evidence>
<keyword evidence="7 13" id="KW-0808">Transferase</keyword>
<dbReference type="NCBIfam" id="TIGR03263">
    <property type="entry name" value="guanyl_kin"/>
    <property type="match status" value="1"/>
</dbReference>
<dbReference type="SMART" id="SM00072">
    <property type="entry name" value="GuKc"/>
    <property type="match status" value="1"/>
</dbReference>